<accession>A0A7J5U5X2</accession>
<protein>
    <submittedName>
        <fullName evidence="2">Tryptophan-rich sensory protein</fullName>
    </submittedName>
</protein>
<evidence type="ECO:0000256" key="1">
    <source>
        <dbReference type="SAM" id="Phobius"/>
    </source>
</evidence>
<feature type="transmembrane region" description="Helical" evidence="1">
    <location>
        <begin position="6"/>
        <end position="24"/>
    </location>
</feature>
<name>A0A7J5U5X2_9BACT</name>
<sequence length="319" mass="34865">MKTSSFWRVATAVFAVGSIIYTTTSSSRSRRTNRQANPDEEPEYDVPAEYQQVFDKNLIVPAGWAFGAVWGTVYTGLTALLVHQALPTQAHNPRYQKALPWWWSSFALNAVFGKFFAQSDQESVVISDLTTKANLPSALALHHSLEIGRTEVPAPEKYLRIPVSLYSGWLTAATVVGTPDTLLTLGLWERDNERDVPLAAGILGATGGAGYAIARHLNDPWFMVPFIAGFGGIATRHWNKPGKELLAYTAAGLAAAYAGLAAYWVPKGGFRPHERAVQDAGYEVFLDETDLNGSIYSGQQHAAEIARERLEPIEAEGLD</sequence>
<gene>
    <name evidence="2" type="ORF">F5984_03860</name>
</gene>
<dbReference type="EMBL" id="WELI01000001">
    <property type="protein sequence ID" value="KAB7733083.1"/>
    <property type="molecule type" value="Genomic_DNA"/>
</dbReference>
<dbReference type="RefSeq" id="WP_152122923.1">
    <property type="nucleotide sequence ID" value="NZ_WELI01000001.1"/>
</dbReference>
<reference evidence="2 3" key="1">
    <citation type="submission" date="2019-10" db="EMBL/GenBank/DDBJ databases">
        <title>Rudanella paleaurantiibacter sp. nov., isolated from sludge.</title>
        <authorList>
            <person name="Xu S.Q."/>
        </authorList>
    </citation>
    <scope>NUCLEOTIDE SEQUENCE [LARGE SCALE GENOMIC DNA]</scope>
    <source>
        <strain evidence="2 3">HX-22-17</strain>
    </source>
</reference>
<keyword evidence="1" id="KW-0472">Membrane</keyword>
<keyword evidence="1" id="KW-1133">Transmembrane helix</keyword>
<proteinExistence type="predicted"/>
<organism evidence="2 3">
    <name type="scientific">Rudanella paleaurantiibacter</name>
    <dbReference type="NCBI Taxonomy" id="2614655"/>
    <lineage>
        <taxon>Bacteria</taxon>
        <taxon>Pseudomonadati</taxon>
        <taxon>Bacteroidota</taxon>
        <taxon>Cytophagia</taxon>
        <taxon>Cytophagales</taxon>
        <taxon>Cytophagaceae</taxon>
        <taxon>Rudanella</taxon>
    </lineage>
</organism>
<dbReference type="Proteomes" id="UP000488299">
    <property type="component" value="Unassembled WGS sequence"/>
</dbReference>
<evidence type="ECO:0000313" key="2">
    <source>
        <dbReference type="EMBL" id="KAB7733083.1"/>
    </source>
</evidence>
<keyword evidence="1" id="KW-0812">Transmembrane</keyword>
<comment type="caution">
    <text evidence="2">The sequence shown here is derived from an EMBL/GenBank/DDBJ whole genome shotgun (WGS) entry which is preliminary data.</text>
</comment>
<feature type="transmembrane region" description="Helical" evidence="1">
    <location>
        <begin position="245"/>
        <end position="265"/>
    </location>
</feature>
<evidence type="ECO:0000313" key="3">
    <source>
        <dbReference type="Proteomes" id="UP000488299"/>
    </source>
</evidence>
<keyword evidence="3" id="KW-1185">Reference proteome</keyword>
<dbReference type="AlphaFoldDB" id="A0A7J5U5X2"/>